<gene>
    <name evidence="2" type="ORF">TNIN_389081</name>
</gene>
<evidence type="ECO:0000313" key="3">
    <source>
        <dbReference type="Proteomes" id="UP000886998"/>
    </source>
</evidence>
<dbReference type="Gene3D" id="3.30.420.10">
    <property type="entry name" value="Ribonuclease H-like superfamily/Ribonuclease H"/>
    <property type="match status" value="1"/>
</dbReference>
<sequence>MRSYHMLDPEEAEGPSESFPSQIEGHRHVLMASGVIVCHLVPHETVSTQYYRDFLVPTGTPWCSRDKRPYLVDGAIILHNSARSHKAGVCSGYSDFGDGKNCSSTVLYHCSCDFDLIPIRLEPTRE</sequence>
<evidence type="ECO:0000256" key="1">
    <source>
        <dbReference type="SAM" id="MobiDB-lite"/>
    </source>
</evidence>
<dbReference type="OrthoDB" id="6537988at2759"/>
<dbReference type="GO" id="GO:0003676">
    <property type="term" value="F:nucleic acid binding"/>
    <property type="evidence" value="ECO:0007669"/>
    <property type="project" value="InterPro"/>
</dbReference>
<dbReference type="InterPro" id="IPR036397">
    <property type="entry name" value="RNaseH_sf"/>
</dbReference>
<protein>
    <submittedName>
        <fullName evidence="2">Uncharacterized protein</fullName>
    </submittedName>
</protein>
<dbReference type="AlphaFoldDB" id="A0A8X6YFJ4"/>
<dbReference type="Proteomes" id="UP000886998">
    <property type="component" value="Unassembled WGS sequence"/>
</dbReference>
<evidence type="ECO:0000313" key="2">
    <source>
        <dbReference type="EMBL" id="GFY71378.1"/>
    </source>
</evidence>
<organism evidence="2 3">
    <name type="scientific">Trichonephila inaurata madagascariensis</name>
    <dbReference type="NCBI Taxonomy" id="2747483"/>
    <lineage>
        <taxon>Eukaryota</taxon>
        <taxon>Metazoa</taxon>
        <taxon>Ecdysozoa</taxon>
        <taxon>Arthropoda</taxon>
        <taxon>Chelicerata</taxon>
        <taxon>Arachnida</taxon>
        <taxon>Araneae</taxon>
        <taxon>Araneomorphae</taxon>
        <taxon>Entelegynae</taxon>
        <taxon>Araneoidea</taxon>
        <taxon>Nephilidae</taxon>
        <taxon>Trichonephila</taxon>
        <taxon>Trichonephila inaurata</taxon>
    </lineage>
</organism>
<name>A0A8X6YFJ4_9ARAC</name>
<feature type="region of interest" description="Disordered" evidence="1">
    <location>
        <begin position="1"/>
        <end position="20"/>
    </location>
</feature>
<proteinExistence type="predicted"/>
<keyword evidence="3" id="KW-1185">Reference proteome</keyword>
<reference evidence="2" key="1">
    <citation type="submission" date="2020-08" db="EMBL/GenBank/DDBJ databases">
        <title>Multicomponent nature underlies the extraordinary mechanical properties of spider dragline silk.</title>
        <authorList>
            <person name="Kono N."/>
            <person name="Nakamura H."/>
            <person name="Mori M."/>
            <person name="Yoshida Y."/>
            <person name="Ohtoshi R."/>
            <person name="Malay A.D."/>
            <person name="Moran D.A.P."/>
            <person name="Tomita M."/>
            <person name="Numata K."/>
            <person name="Arakawa K."/>
        </authorList>
    </citation>
    <scope>NUCLEOTIDE SEQUENCE</scope>
</reference>
<comment type="caution">
    <text evidence="2">The sequence shown here is derived from an EMBL/GenBank/DDBJ whole genome shotgun (WGS) entry which is preliminary data.</text>
</comment>
<accession>A0A8X6YFJ4</accession>
<dbReference type="EMBL" id="BMAV01018775">
    <property type="protein sequence ID" value="GFY71378.1"/>
    <property type="molecule type" value="Genomic_DNA"/>
</dbReference>